<dbReference type="PRINTS" id="PR01407">
    <property type="entry name" value="BUTYPHLNCDUF"/>
</dbReference>
<feature type="domain" description="B30.2/SPRY" evidence="3">
    <location>
        <begin position="688"/>
        <end position="888"/>
    </location>
</feature>
<accession>A0A9D3QHT1</accession>
<organism evidence="4 5">
    <name type="scientific">Megalops atlanticus</name>
    <name type="common">Tarpon</name>
    <name type="synonym">Clupea gigantea</name>
    <dbReference type="NCBI Taxonomy" id="7932"/>
    <lineage>
        <taxon>Eukaryota</taxon>
        <taxon>Metazoa</taxon>
        <taxon>Chordata</taxon>
        <taxon>Craniata</taxon>
        <taxon>Vertebrata</taxon>
        <taxon>Euteleostomi</taxon>
        <taxon>Actinopterygii</taxon>
        <taxon>Neopterygii</taxon>
        <taxon>Teleostei</taxon>
        <taxon>Elopiformes</taxon>
        <taxon>Megalopidae</taxon>
        <taxon>Megalops</taxon>
    </lineage>
</organism>
<evidence type="ECO:0000259" key="3">
    <source>
        <dbReference type="PROSITE" id="PS50188"/>
    </source>
</evidence>
<dbReference type="Pfam" id="PF17776">
    <property type="entry name" value="NLRC4_HD2"/>
    <property type="match status" value="1"/>
</dbReference>
<keyword evidence="5" id="KW-1185">Reference proteome</keyword>
<dbReference type="Proteomes" id="UP001046870">
    <property type="component" value="Chromosome 1"/>
</dbReference>
<dbReference type="InterPro" id="IPR003879">
    <property type="entry name" value="Butyrophylin_SPRY"/>
</dbReference>
<comment type="caution">
    <text evidence="4">The sequence shown here is derived from an EMBL/GenBank/DDBJ whole genome shotgun (WGS) entry which is preliminary data.</text>
</comment>
<name>A0A9D3QHT1_MEGAT</name>
<dbReference type="SMART" id="SM00449">
    <property type="entry name" value="SPRY"/>
    <property type="match status" value="1"/>
</dbReference>
<dbReference type="EMBL" id="JAFDVH010000001">
    <property type="protein sequence ID" value="KAG7492481.1"/>
    <property type="molecule type" value="Genomic_DNA"/>
</dbReference>
<dbReference type="InterPro" id="IPR043136">
    <property type="entry name" value="B30.2/SPRY_sf"/>
</dbReference>
<reference evidence="4" key="1">
    <citation type="submission" date="2021-01" db="EMBL/GenBank/DDBJ databases">
        <authorList>
            <person name="Zahm M."/>
            <person name="Roques C."/>
            <person name="Cabau C."/>
            <person name="Klopp C."/>
            <person name="Donnadieu C."/>
            <person name="Jouanno E."/>
            <person name="Lampietro C."/>
            <person name="Louis A."/>
            <person name="Herpin A."/>
            <person name="Echchiki A."/>
            <person name="Berthelot C."/>
            <person name="Parey E."/>
            <person name="Roest-Crollius H."/>
            <person name="Braasch I."/>
            <person name="Postlethwait J."/>
            <person name="Bobe J."/>
            <person name="Montfort J."/>
            <person name="Bouchez O."/>
            <person name="Begum T."/>
            <person name="Mejri S."/>
            <person name="Adams A."/>
            <person name="Chen W.-J."/>
            <person name="Guiguen Y."/>
        </authorList>
    </citation>
    <scope>NUCLEOTIDE SEQUENCE</scope>
    <source>
        <strain evidence="4">YG-15Mar2019-1</strain>
        <tissue evidence="4">Brain</tissue>
    </source>
</reference>
<evidence type="ECO:0000313" key="4">
    <source>
        <dbReference type="EMBL" id="KAG7492481.1"/>
    </source>
</evidence>
<dbReference type="SUPFAM" id="SSF49899">
    <property type="entry name" value="Concanavalin A-like lectins/glucanases"/>
    <property type="match status" value="1"/>
</dbReference>
<dbReference type="Gene3D" id="3.80.10.10">
    <property type="entry name" value="Ribonuclease Inhibitor"/>
    <property type="match status" value="2"/>
</dbReference>
<dbReference type="CDD" id="cd00116">
    <property type="entry name" value="LRR_RI"/>
    <property type="match status" value="1"/>
</dbReference>
<dbReference type="SUPFAM" id="SSF52047">
    <property type="entry name" value="RNI-like"/>
    <property type="match status" value="1"/>
</dbReference>
<dbReference type="InterPro" id="IPR013320">
    <property type="entry name" value="ConA-like_dom_sf"/>
</dbReference>
<dbReference type="PANTHER" id="PTHR24106">
    <property type="entry name" value="NACHT, LRR AND CARD DOMAINS-CONTAINING"/>
    <property type="match status" value="1"/>
</dbReference>
<dbReference type="Pfam" id="PF00622">
    <property type="entry name" value="SPRY"/>
    <property type="match status" value="1"/>
</dbReference>
<sequence>MSGLEAERTGEETESGCVRDYGVMEALGYVSVQRDEYFRERFGNRGLSERVTAHLESARGLFLMCRIPAVCRITAAVLERLLSDSTAGGGVEMPQTLTEVYCHLLAQAENYSRDLILKMAGLAFVHLEEGVPLFREQELIGRGIAPDDASSFSSVFLEGHGALGERTYVFSHPSLLQYFAAVHVFDEWRRRDMNILEMDECRERKRLIEEHGKGWYMFEYSSDDCSPDEGDGTAVLFDVLKSAVRRVCRAGSGGQLDLFLGFLLGITQQPCQGLLQGILGWEPGPGGLPNLGGVKKIAAHVHRRIRKLYSAPERCIGLVYCLSEMHRNGLVEEVCAAGQSSGAPPAGRLGPVHCSELAYELLTSEQVVDELDLGAYDVDVREWQRLAPVLRNCRSAVMTLRECDADRWCETIASVLRSANSPLRELDLSCSFLADRGLERLCDGLASPHCQLEALRLASCLPEDCGASRLCAALSQPTGTLLTLDLGCNALGDAGVERLCAGLTSPRCSLQRLGLSGCRVTDRGCASLALALRSNPSRLRELDLSYNHVGDMGVRALSAGLEDPACKLQKLLLRECNLTGGCCGDLASVLRSPHSELIELELRDNDLQDSGVKALSAGLEDRSCRLQTLGLSGCCVTESGCAFLASALQSNPSHLRELDLSYNHPGDSGVRALSVGLEDPSCKLEKLLVDHGGPDRNTPGLRKYACRLSLDPNTAHRQLQLSEGNTRAALLHEEQPYPDHLERFEGVHRQALGGEALSRARCYWEVEWSGKVDVGVTYRGIRRKVPEEAPEMTYECGLGWTGGSWIVSCSVEGHAVCHRHRYTATPAPPSSSRVVGVYLDWLAGTLSFYSVSSGMPSLLHTVRTAFTEPLYPGVVLVGYGSLVRFCQA</sequence>
<evidence type="ECO:0000256" key="1">
    <source>
        <dbReference type="ARBA" id="ARBA00022614"/>
    </source>
</evidence>
<protein>
    <recommendedName>
        <fullName evidence="3">B30.2/SPRY domain-containing protein</fullName>
    </recommendedName>
</protein>
<dbReference type="Pfam" id="PF13765">
    <property type="entry name" value="PRY"/>
    <property type="match status" value="1"/>
</dbReference>
<dbReference type="InterPro" id="IPR001870">
    <property type="entry name" value="B30.2/SPRY"/>
</dbReference>
<dbReference type="InterPro" id="IPR001611">
    <property type="entry name" value="Leu-rich_rpt"/>
</dbReference>
<dbReference type="InterPro" id="IPR051261">
    <property type="entry name" value="NLR"/>
</dbReference>
<dbReference type="CDD" id="cd16040">
    <property type="entry name" value="SPRY_PRY_SNTX"/>
    <property type="match status" value="1"/>
</dbReference>
<dbReference type="SMART" id="SM00589">
    <property type="entry name" value="PRY"/>
    <property type="match status" value="1"/>
</dbReference>
<proteinExistence type="predicted"/>
<dbReference type="SMART" id="SM00368">
    <property type="entry name" value="LRR_RI"/>
    <property type="match status" value="9"/>
</dbReference>
<dbReference type="InterPro" id="IPR041267">
    <property type="entry name" value="NLRP_HD2"/>
</dbReference>
<evidence type="ECO:0000313" key="5">
    <source>
        <dbReference type="Proteomes" id="UP001046870"/>
    </source>
</evidence>
<dbReference type="InterPro" id="IPR032675">
    <property type="entry name" value="LRR_dom_sf"/>
</dbReference>
<evidence type="ECO:0000256" key="2">
    <source>
        <dbReference type="ARBA" id="ARBA00022737"/>
    </source>
</evidence>
<dbReference type="InterPro" id="IPR006574">
    <property type="entry name" value="PRY"/>
</dbReference>
<dbReference type="Gene3D" id="2.60.120.920">
    <property type="match status" value="1"/>
</dbReference>
<dbReference type="OrthoDB" id="120976at2759"/>
<gene>
    <name evidence="4" type="ORF">MATL_G00015080</name>
</gene>
<keyword evidence="1" id="KW-0433">Leucine-rich repeat</keyword>
<dbReference type="SMART" id="SM00367">
    <property type="entry name" value="LRR_CC"/>
    <property type="match status" value="4"/>
</dbReference>
<dbReference type="Pfam" id="PF13516">
    <property type="entry name" value="LRR_6"/>
    <property type="match status" value="6"/>
</dbReference>
<dbReference type="InterPro" id="IPR006553">
    <property type="entry name" value="Leu-rich_rpt_Cys-con_subtyp"/>
</dbReference>
<dbReference type="PROSITE" id="PS50188">
    <property type="entry name" value="B302_SPRY"/>
    <property type="match status" value="1"/>
</dbReference>
<dbReference type="InterPro" id="IPR003877">
    <property type="entry name" value="SPRY_dom"/>
</dbReference>
<dbReference type="AlphaFoldDB" id="A0A9D3QHT1"/>
<keyword evidence="2" id="KW-0677">Repeat</keyword>